<evidence type="ECO:0000313" key="1">
    <source>
        <dbReference type="EMBL" id="RCV08789.1"/>
    </source>
</evidence>
<dbReference type="PANTHER" id="PTHR18868:SF29">
    <property type="match status" value="1"/>
</dbReference>
<reference evidence="1" key="1">
    <citation type="journal article" date="2012" name="Nat. Biotechnol.">
        <title>Reference genome sequence of the model plant Setaria.</title>
        <authorList>
            <person name="Bennetzen J.L."/>
            <person name="Schmutz J."/>
            <person name="Wang H."/>
            <person name="Percifield R."/>
            <person name="Hawkins J."/>
            <person name="Pontaroli A.C."/>
            <person name="Estep M."/>
            <person name="Feng L."/>
            <person name="Vaughn J.N."/>
            <person name="Grimwood J."/>
            <person name="Jenkins J."/>
            <person name="Barry K."/>
            <person name="Lindquist E."/>
            <person name="Hellsten U."/>
            <person name="Deshpande S."/>
            <person name="Wang X."/>
            <person name="Wu X."/>
            <person name="Mitros T."/>
            <person name="Triplett J."/>
            <person name="Yang X."/>
            <person name="Ye C.Y."/>
            <person name="Mauro-Herrera M."/>
            <person name="Wang L."/>
            <person name="Li P."/>
            <person name="Sharma M."/>
            <person name="Sharma R."/>
            <person name="Ronald P.C."/>
            <person name="Panaud O."/>
            <person name="Kellogg E.A."/>
            <person name="Brutnell T.P."/>
            <person name="Doust A.N."/>
            <person name="Tuskan G.A."/>
            <person name="Rokhsar D."/>
            <person name="Devos K.M."/>
        </authorList>
    </citation>
    <scope>NUCLEOTIDE SEQUENCE [LARGE SCALE GENOMIC DNA]</scope>
    <source>
        <strain evidence="1">Yugu1</strain>
    </source>
</reference>
<protein>
    <submittedName>
        <fullName evidence="1">Uncharacterized protein</fullName>
    </submittedName>
</protein>
<dbReference type="STRING" id="4555.A0A368PT38"/>
<dbReference type="SUPFAM" id="SSF50494">
    <property type="entry name" value="Trypsin-like serine proteases"/>
    <property type="match status" value="2"/>
</dbReference>
<accession>A0A368PT38</accession>
<gene>
    <name evidence="1" type="ORF">SETIT_1G354900v2</name>
</gene>
<organism evidence="1">
    <name type="scientific">Setaria italica</name>
    <name type="common">Foxtail millet</name>
    <name type="synonym">Panicum italicum</name>
    <dbReference type="NCBI Taxonomy" id="4555"/>
    <lineage>
        <taxon>Eukaryota</taxon>
        <taxon>Viridiplantae</taxon>
        <taxon>Streptophyta</taxon>
        <taxon>Embryophyta</taxon>
        <taxon>Tracheophyta</taxon>
        <taxon>Spermatophyta</taxon>
        <taxon>Magnoliopsida</taxon>
        <taxon>Liliopsida</taxon>
        <taxon>Poales</taxon>
        <taxon>Poaceae</taxon>
        <taxon>PACMAD clade</taxon>
        <taxon>Panicoideae</taxon>
        <taxon>Panicodae</taxon>
        <taxon>Paniceae</taxon>
        <taxon>Cenchrinae</taxon>
        <taxon>Setaria</taxon>
    </lineage>
</organism>
<reference evidence="1" key="2">
    <citation type="submission" date="2015-07" db="EMBL/GenBank/DDBJ databases">
        <authorList>
            <person name="Noorani M."/>
        </authorList>
    </citation>
    <scope>NUCLEOTIDE SEQUENCE</scope>
    <source>
        <strain evidence="1">Yugu1</strain>
    </source>
</reference>
<sequence length="615" mass="68304">MRKTKRGGGDLARSSHKNRRACETEWVSGCLLDEDSNQDVCTELSDVVKSHFRKSVASISLCNGDITLFSCSGIAIARHGPYLTRFLTSASLARAFDGKTNEHYYDLKVCHEGKEVYRGFLAEYDLDHNFAVVNVRRFIDVHVGIFECVLESVPYGEAYVVGRGVSGDLMARSVELGGDLRVSKEDKDLDSKTSEAWEGGSVFSFDGKFIGMNLFLVPGRAVFLPWSTISKRLECYWTSWQKYGSFVALSYLVWHLHLAISQCLLLILTCFFEPQPKYLPSLGMFGAPVGGKSNSYQEAHRGLHNKEQLDLDSMGYPKLPSTMLGARMILVNTFEETFGDMCGKGVWSKLSGKAAFSIRRNVVALASFNGGKRIFACTGFFIKWNGSSIILTSASLIGNSGDVDEIVENLRIEVLLPDKKCVEGKLEHHDPHYNVALVSVSVEDRRDLRPANTRLSWSNCYKVAAVGRCFKSGALMAMGGELVSWTGTLDCDLLVRSSCKITKAGIGGPLVTLDGDVLGMNFYDKEIGTPFLLWGNICEILESFKLRSKAGETESDPSGTPFWKTDKDPATRLNRWPVTMPCWRLSDDVEKDKPDDDVGVYSEYSYDKGKKILKL</sequence>
<dbReference type="Gene3D" id="2.40.10.120">
    <property type="match status" value="1"/>
</dbReference>
<dbReference type="AlphaFoldDB" id="A0A368PT38"/>
<dbReference type="PANTHER" id="PTHR18868">
    <property type="entry name" value="OS07G0665300 PROTEIN-RELATED"/>
    <property type="match status" value="1"/>
</dbReference>
<dbReference type="OrthoDB" id="4217619at2759"/>
<dbReference type="EMBL" id="CM003528">
    <property type="protein sequence ID" value="RCV08789.1"/>
    <property type="molecule type" value="Genomic_DNA"/>
</dbReference>
<dbReference type="InterPro" id="IPR009003">
    <property type="entry name" value="Peptidase_S1_PA"/>
</dbReference>
<dbReference type="Pfam" id="PF13365">
    <property type="entry name" value="Trypsin_2"/>
    <property type="match status" value="1"/>
</dbReference>
<name>A0A368PT38_SETIT</name>
<proteinExistence type="predicted"/>